<evidence type="ECO:0000313" key="4">
    <source>
        <dbReference type="Proteomes" id="UP001147746"/>
    </source>
</evidence>
<sequence length="361" mass="40697">MTDNVPSNDVPMLGRGVYSSQSQLQREAMLKVLPMLEKSAQELSRQSHPTDRPLSIVDYGAAQGSNSIEPMQTIIKSLPNRNIQLLFNDRSNNDFNTLSTTIAEWTNLLADPPYIGFIPGSFYKPLLPANSVDLAFCLTCLQHLNSVPANHDENLQRLPDAEARRQSQAHGDLLLFLQHRAIEMKPESSLILCFPSTSFSGPRNLSGIITSCYGAVREMAEDGRLSREVVAAFQDPSYDRTMDDVLSSLVELSESWCTREIFEDWVSHPAIEELKEATEAHEGEHLEASEKYADTAIDWFMAVLGGFFYKALRIGDGEMYTEERADALYKAFSTRVKELFIQNHRDEAVSMSFIFVWLQRS</sequence>
<dbReference type="Gene3D" id="1.10.1200.270">
    <property type="entry name" value="Methyltransferase, alpha-helical capping domain"/>
    <property type="match status" value="1"/>
</dbReference>
<dbReference type="EMBL" id="JAPZBO010000003">
    <property type="protein sequence ID" value="KAJ5320962.1"/>
    <property type="molecule type" value="Genomic_DNA"/>
</dbReference>
<evidence type="ECO:0000313" key="3">
    <source>
        <dbReference type="EMBL" id="KAJ5320962.1"/>
    </source>
</evidence>
<keyword evidence="1" id="KW-0479">Metal-binding</keyword>
<keyword evidence="3" id="KW-0489">Methyltransferase</keyword>
<accession>A0A9W9KWB8</accession>
<dbReference type="AlphaFoldDB" id="A0A9W9KWB8"/>
<dbReference type="InterPro" id="IPR042086">
    <property type="entry name" value="MeTrfase_capping"/>
</dbReference>
<dbReference type="GO" id="GO:0008168">
    <property type="term" value="F:methyltransferase activity"/>
    <property type="evidence" value="ECO:0007669"/>
    <property type="project" value="UniProtKB-KW"/>
</dbReference>
<dbReference type="OrthoDB" id="1523883at2759"/>
<dbReference type="Pfam" id="PF03492">
    <property type="entry name" value="Methyltransf_7"/>
    <property type="match status" value="1"/>
</dbReference>
<keyword evidence="2" id="KW-0460">Magnesium</keyword>
<evidence type="ECO:0000256" key="1">
    <source>
        <dbReference type="ARBA" id="ARBA00022723"/>
    </source>
</evidence>
<keyword evidence="3" id="KW-0808">Transferase</keyword>
<gene>
    <name evidence="3" type="ORF">N7476_003964</name>
</gene>
<evidence type="ECO:0000256" key="2">
    <source>
        <dbReference type="ARBA" id="ARBA00022842"/>
    </source>
</evidence>
<dbReference type="Proteomes" id="UP001147746">
    <property type="component" value="Unassembled WGS sequence"/>
</dbReference>
<keyword evidence="4" id="KW-1185">Reference proteome</keyword>
<protein>
    <submittedName>
        <fullName evidence="3">S-adenosyl-L-methionine-dependent methyltransferase</fullName>
    </submittedName>
</protein>
<reference evidence="3" key="1">
    <citation type="submission" date="2022-12" db="EMBL/GenBank/DDBJ databases">
        <authorList>
            <person name="Petersen C."/>
        </authorList>
    </citation>
    <scope>NUCLEOTIDE SEQUENCE</scope>
    <source>
        <strain evidence="3">IBT 21472</strain>
    </source>
</reference>
<dbReference type="PANTHER" id="PTHR31009">
    <property type="entry name" value="S-ADENOSYL-L-METHIONINE:CARBOXYL METHYLTRANSFERASE FAMILY PROTEIN"/>
    <property type="match status" value="1"/>
</dbReference>
<dbReference type="SUPFAM" id="SSF53335">
    <property type="entry name" value="S-adenosyl-L-methionine-dependent methyltransferases"/>
    <property type="match status" value="1"/>
</dbReference>
<dbReference type="Gene3D" id="3.40.50.150">
    <property type="entry name" value="Vaccinia Virus protein VP39"/>
    <property type="match status" value="1"/>
</dbReference>
<proteinExistence type="predicted"/>
<organism evidence="3 4">
    <name type="scientific">Penicillium atrosanguineum</name>
    <dbReference type="NCBI Taxonomy" id="1132637"/>
    <lineage>
        <taxon>Eukaryota</taxon>
        <taxon>Fungi</taxon>
        <taxon>Dikarya</taxon>
        <taxon>Ascomycota</taxon>
        <taxon>Pezizomycotina</taxon>
        <taxon>Eurotiomycetes</taxon>
        <taxon>Eurotiomycetidae</taxon>
        <taxon>Eurotiales</taxon>
        <taxon>Aspergillaceae</taxon>
        <taxon>Penicillium</taxon>
    </lineage>
</organism>
<dbReference type="InterPro" id="IPR005299">
    <property type="entry name" value="MeTrfase_7"/>
</dbReference>
<dbReference type="GO" id="GO:0046872">
    <property type="term" value="F:metal ion binding"/>
    <property type="evidence" value="ECO:0007669"/>
    <property type="project" value="UniProtKB-KW"/>
</dbReference>
<name>A0A9W9KWB8_9EURO</name>
<dbReference type="GO" id="GO:0032259">
    <property type="term" value="P:methylation"/>
    <property type="evidence" value="ECO:0007669"/>
    <property type="project" value="UniProtKB-KW"/>
</dbReference>
<dbReference type="InterPro" id="IPR029063">
    <property type="entry name" value="SAM-dependent_MTases_sf"/>
</dbReference>
<comment type="caution">
    <text evidence="3">The sequence shown here is derived from an EMBL/GenBank/DDBJ whole genome shotgun (WGS) entry which is preliminary data.</text>
</comment>
<reference evidence="3" key="2">
    <citation type="journal article" date="2023" name="IMA Fungus">
        <title>Comparative genomic study of the Penicillium genus elucidates a diverse pangenome and 15 lateral gene transfer events.</title>
        <authorList>
            <person name="Petersen C."/>
            <person name="Sorensen T."/>
            <person name="Nielsen M.R."/>
            <person name="Sondergaard T.E."/>
            <person name="Sorensen J.L."/>
            <person name="Fitzpatrick D.A."/>
            <person name="Frisvad J.C."/>
            <person name="Nielsen K.L."/>
        </authorList>
    </citation>
    <scope>NUCLEOTIDE SEQUENCE</scope>
    <source>
        <strain evidence="3">IBT 21472</strain>
    </source>
</reference>